<feature type="transmembrane region" description="Helical" evidence="18">
    <location>
        <begin position="2687"/>
        <end position="2708"/>
    </location>
</feature>
<gene>
    <name evidence="20" type="ORF">PGO_093500</name>
</gene>
<evidence type="ECO:0000256" key="8">
    <source>
        <dbReference type="ARBA" id="ARBA00022723"/>
    </source>
</evidence>
<proteinExistence type="inferred from homology"/>
<feature type="transmembrane region" description="Helical" evidence="18">
    <location>
        <begin position="2720"/>
        <end position="2738"/>
    </location>
</feature>
<dbReference type="Gene3D" id="3.40.50.1000">
    <property type="entry name" value="HAD superfamily/HAD-like"/>
    <property type="match status" value="1"/>
</dbReference>
<feature type="transmembrane region" description="Helical" evidence="18">
    <location>
        <begin position="3508"/>
        <end position="3532"/>
    </location>
</feature>
<feature type="region of interest" description="Disordered" evidence="17">
    <location>
        <begin position="1321"/>
        <end position="1344"/>
    </location>
</feature>
<evidence type="ECO:0000256" key="17">
    <source>
        <dbReference type="SAM" id="MobiDB-lite"/>
    </source>
</evidence>
<dbReference type="PROSITE" id="PS50125">
    <property type="entry name" value="GUANYLATE_CYCLASE_2"/>
    <property type="match status" value="2"/>
</dbReference>
<comment type="caution">
    <text evidence="20">The sequence shown here is derived from an EMBL/GenBank/DDBJ whole genome shotgun (WGS) entry which is preliminary data.</text>
</comment>
<dbReference type="InterPro" id="IPR032630">
    <property type="entry name" value="P_typ_ATPase_c"/>
</dbReference>
<dbReference type="InterPro" id="IPR029787">
    <property type="entry name" value="Nucleotide_cyclase"/>
</dbReference>
<reference evidence="21" key="1">
    <citation type="submission" date="2017-04" db="EMBL/GenBank/DDBJ databases">
        <title>Plasmodium gonderi genome.</title>
        <authorList>
            <person name="Arisue N."/>
            <person name="Honma H."/>
            <person name="Kawai S."/>
            <person name="Tougan T."/>
            <person name="Tanabe K."/>
            <person name="Horii T."/>
        </authorList>
    </citation>
    <scope>NUCLEOTIDE SEQUENCE [LARGE SCALE GENOMIC DNA]</scope>
    <source>
        <strain evidence="21">ATCC 30045</strain>
    </source>
</reference>
<dbReference type="GO" id="GO:0045332">
    <property type="term" value="P:phospholipid translocation"/>
    <property type="evidence" value="ECO:0007669"/>
    <property type="project" value="TreeGrafter"/>
</dbReference>
<evidence type="ECO:0000313" key="21">
    <source>
        <dbReference type="Proteomes" id="UP000195521"/>
    </source>
</evidence>
<comment type="similarity">
    <text evidence="15">In the C-terminal section; belongs to the adenylyl cyclase class-4/guanylyl cyclase family.</text>
</comment>
<evidence type="ECO:0000256" key="9">
    <source>
        <dbReference type="ARBA" id="ARBA00022842"/>
    </source>
</evidence>
<evidence type="ECO:0000256" key="18">
    <source>
        <dbReference type="SAM" id="Phobius"/>
    </source>
</evidence>
<evidence type="ECO:0000256" key="15">
    <source>
        <dbReference type="ARBA" id="ARBA00061677"/>
    </source>
</evidence>
<feature type="compositionally biased region" description="Basic and acidic residues" evidence="17">
    <location>
        <begin position="2362"/>
        <end position="2383"/>
    </location>
</feature>
<feature type="transmembrane region" description="Helical" evidence="18">
    <location>
        <begin position="3625"/>
        <end position="3651"/>
    </location>
</feature>
<dbReference type="InterPro" id="IPR023298">
    <property type="entry name" value="ATPase_P-typ_TM_dom_sf"/>
</dbReference>
<evidence type="ECO:0000313" key="20">
    <source>
        <dbReference type="EMBL" id="GAW81150.1"/>
    </source>
</evidence>
<feature type="transmembrane region" description="Helical" evidence="18">
    <location>
        <begin position="340"/>
        <end position="360"/>
    </location>
</feature>
<keyword evidence="11 18" id="KW-0472">Membrane</keyword>
<dbReference type="PROSITE" id="PS00154">
    <property type="entry name" value="ATPASE_E1_E2"/>
    <property type="match status" value="1"/>
</dbReference>
<dbReference type="FunFam" id="3.30.70.1230:FF:000026">
    <property type="entry name" value="Guanylyl cyclase, putative"/>
    <property type="match status" value="1"/>
</dbReference>
<feature type="transmembrane region" description="Helical" evidence="18">
    <location>
        <begin position="1943"/>
        <end position="1963"/>
    </location>
</feature>
<evidence type="ECO:0000256" key="7">
    <source>
        <dbReference type="ARBA" id="ARBA00022692"/>
    </source>
</evidence>
<feature type="region of interest" description="Disordered" evidence="17">
    <location>
        <begin position="1126"/>
        <end position="1152"/>
    </location>
</feature>
<evidence type="ECO:0000259" key="19">
    <source>
        <dbReference type="PROSITE" id="PS50125"/>
    </source>
</evidence>
<keyword evidence="21" id="KW-1185">Reference proteome</keyword>
<dbReference type="SUPFAM" id="SSF56784">
    <property type="entry name" value="HAD-like"/>
    <property type="match status" value="1"/>
</dbReference>
<keyword evidence="7 18" id="KW-0812">Transmembrane</keyword>
<feature type="transmembrane region" description="Helical" evidence="18">
    <location>
        <begin position="3581"/>
        <end position="3604"/>
    </location>
</feature>
<dbReference type="InterPro" id="IPR032631">
    <property type="entry name" value="P-type_ATPase_N"/>
</dbReference>
<dbReference type="GO" id="GO:0000166">
    <property type="term" value="F:nucleotide binding"/>
    <property type="evidence" value="ECO:0007669"/>
    <property type="project" value="InterPro"/>
</dbReference>
<comment type="catalytic activity">
    <reaction evidence="1">
        <text>GTP = 3',5'-cyclic GMP + diphosphate</text>
        <dbReference type="Rhea" id="RHEA:13665"/>
        <dbReference type="ChEBI" id="CHEBI:33019"/>
        <dbReference type="ChEBI" id="CHEBI:37565"/>
        <dbReference type="ChEBI" id="CHEBI:57746"/>
        <dbReference type="EC" id="4.6.1.2"/>
    </reaction>
</comment>
<dbReference type="EMBL" id="BDQF01000010">
    <property type="protein sequence ID" value="GAW81150.1"/>
    <property type="molecule type" value="Genomic_DNA"/>
</dbReference>
<dbReference type="OrthoDB" id="354346at2759"/>
<name>A0A1Y1JFV5_PLAGO</name>
<evidence type="ECO:0000256" key="2">
    <source>
        <dbReference type="ARBA" id="ARBA00001936"/>
    </source>
</evidence>
<dbReference type="Gene3D" id="2.70.150.10">
    <property type="entry name" value="Calcium-transporting ATPase, cytoplasmic transduction domain A"/>
    <property type="match status" value="1"/>
</dbReference>
<evidence type="ECO:0000256" key="16">
    <source>
        <dbReference type="ARBA" id="ARBA00075861"/>
    </source>
</evidence>
<keyword evidence="13" id="KW-0141">cGMP biosynthesis</keyword>
<feature type="transmembrane region" description="Helical" evidence="18">
    <location>
        <begin position="143"/>
        <end position="161"/>
    </location>
</feature>
<feature type="compositionally biased region" description="Basic residues" evidence="17">
    <location>
        <begin position="1519"/>
        <end position="1528"/>
    </location>
</feature>
<feature type="transmembrane region" description="Helical" evidence="18">
    <location>
        <begin position="2095"/>
        <end position="2119"/>
    </location>
</feature>
<keyword evidence="10 18" id="KW-1133">Transmembrane helix</keyword>
<feature type="region of interest" description="Disordered" evidence="17">
    <location>
        <begin position="992"/>
        <end position="1022"/>
    </location>
</feature>
<dbReference type="EC" id="4.6.1.2" evidence="5"/>
<comment type="similarity">
    <text evidence="14">In the N-terminal section; belongs to the cation transport ATPase (P-type) (TC 3.A.3) family. Type IV subfamily.</text>
</comment>
<feature type="transmembrane region" description="Helical" evidence="18">
    <location>
        <begin position="1904"/>
        <end position="1931"/>
    </location>
</feature>
<evidence type="ECO:0000256" key="6">
    <source>
        <dbReference type="ARBA" id="ARBA00022475"/>
    </source>
</evidence>
<feature type="region of interest" description="Disordered" evidence="17">
    <location>
        <begin position="2348"/>
        <end position="2404"/>
    </location>
</feature>
<dbReference type="InterPro" id="IPR023299">
    <property type="entry name" value="ATPase_P-typ_cyto_dom_N"/>
</dbReference>
<feature type="transmembrane region" description="Helical" evidence="18">
    <location>
        <begin position="2650"/>
        <end position="2667"/>
    </location>
</feature>
<feature type="domain" description="Guanylate cyclase" evidence="19">
    <location>
        <begin position="2872"/>
        <end position="3069"/>
    </location>
</feature>
<keyword evidence="12" id="KW-0456">Lyase</keyword>
<dbReference type="CDD" id="cd07302">
    <property type="entry name" value="CHD"/>
    <property type="match status" value="2"/>
</dbReference>
<feature type="transmembrane region" description="Helical" evidence="18">
    <location>
        <begin position="1993"/>
        <end position="2015"/>
    </location>
</feature>
<dbReference type="PANTHER" id="PTHR24092:SF175">
    <property type="entry name" value="PHOSPHOLIPID-TRANSPORTING ATPASE"/>
    <property type="match status" value="1"/>
</dbReference>
<feature type="compositionally biased region" description="Basic and acidic residues" evidence="17">
    <location>
        <begin position="1546"/>
        <end position="1571"/>
    </location>
</feature>
<evidence type="ECO:0000256" key="14">
    <source>
        <dbReference type="ARBA" id="ARBA00061340"/>
    </source>
</evidence>
<comment type="cofactor">
    <cofactor evidence="3">
        <name>Mg(2+)</name>
        <dbReference type="ChEBI" id="CHEBI:18420"/>
    </cofactor>
</comment>
<feature type="region of interest" description="Disordered" evidence="17">
    <location>
        <begin position="752"/>
        <end position="772"/>
    </location>
</feature>
<dbReference type="GeneID" id="39747868"/>
<feature type="transmembrane region" description="Helical" evidence="18">
    <location>
        <begin position="2027"/>
        <end position="2046"/>
    </location>
</feature>
<keyword evidence="8" id="KW-0479">Metal-binding</keyword>
<dbReference type="GO" id="GO:0140326">
    <property type="term" value="F:ATPase-coupled intramembrane lipid transporter activity"/>
    <property type="evidence" value="ECO:0007669"/>
    <property type="project" value="TreeGrafter"/>
</dbReference>
<evidence type="ECO:0000256" key="4">
    <source>
        <dbReference type="ARBA" id="ARBA00004651"/>
    </source>
</evidence>
<dbReference type="InterPro" id="IPR023214">
    <property type="entry name" value="HAD_sf"/>
</dbReference>
<dbReference type="InterPro" id="IPR008250">
    <property type="entry name" value="ATPase_P-typ_transduc_dom_A_sf"/>
</dbReference>
<comment type="subcellular location">
    <subcellularLocation>
        <location evidence="4">Cell membrane</location>
        <topology evidence="4">Multi-pass membrane protein</topology>
    </subcellularLocation>
</comment>
<dbReference type="InterPro" id="IPR001054">
    <property type="entry name" value="A/G_cyclase"/>
</dbReference>
<protein>
    <recommendedName>
        <fullName evidence="5">guanylate cyclase</fullName>
        <ecNumber evidence="5">4.6.1.2</ecNumber>
    </recommendedName>
    <alternativeName>
        <fullName evidence="16">Guanylyl cyclase</fullName>
    </alternativeName>
</protein>
<dbReference type="Gene3D" id="3.40.1110.10">
    <property type="entry name" value="Calcium-transporting ATPase, cytoplasmic domain N"/>
    <property type="match status" value="1"/>
</dbReference>
<evidence type="ECO:0000256" key="13">
    <source>
        <dbReference type="ARBA" id="ARBA00023293"/>
    </source>
</evidence>
<feature type="transmembrane region" description="Helical" evidence="18">
    <location>
        <begin position="392"/>
        <end position="413"/>
    </location>
</feature>
<evidence type="ECO:0000256" key="3">
    <source>
        <dbReference type="ARBA" id="ARBA00001946"/>
    </source>
</evidence>
<feature type="transmembrane region" description="Helical" evidence="18">
    <location>
        <begin position="2790"/>
        <end position="2810"/>
    </location>
</feature>
<comment type="cofactor">
    <cofactor evidence="2">
        <name>Mn(2+)</name>
        <dbReference type="ChEBI" id="CHEBI:29035"/>
    </cofactor>
</comment>
<feature type="compositionally biased region" description="Low complexity" evidence="17">
    <location>
        <begin position="1321"/>
        <end position="1333"/>
    </location>
</feature>
<dbReference type="Pfam" id="PF16212">
    <property type="entry name" value="PhoLip_ATPase_C"/>
    <property type="match status" value="1"/>
</dbReference>
<dbReference type="SUPFAM" id="SSF81653">
    <property type="entry name" value="Calcium ATPase, transduction domain A"/>
    <property type="match status" value="1"/>
</dbReference>
<dbReference type="GO" id="GO:0004383">
    <property type="term" value="F:guanylate cyclase activity"/>
    <property type="evidence" value="ECO:0007669"/>
    <property type="project" value="UniProtKB-EC"/>
</dbReference>
<feature type="transmembrane region" description="Helical" evidence="18">
    <location>
        <begin position="110"/>
        <end position="131"/>
    </location>
</feature>
<evidence type="ECO:0000256" key="1">
    <source>
        <dbReference type="ARBA" id="ARBA00001436"/>
    </source>
</evidence>
<dbReference type="GO" id="GO:0005886">
    <property type="term" value="C:plasma membrane"/>
    <property type="evidence" value="ECO:0007669"/>
    <property type="project" value="UniProtKB-SubCell"/>
</dbReference>
<dbReference type="InterPro" id="IPR036412">
    <property type="entry name" value="HAD-like_sf"/>
</dbReference>
<evidence type="ECO:0000256" key="5">
    <source>
        <dbReference type="ARBA" id="ARBA00012202"/>
    </source>
</evidence>
<evidence type="ECO:0000256" key="11">
    <source>
        <dbReference type="ARBA" id="ARBA00023136"/>
    </source>
</evidence>
<dbReference type="GO" id="GO:0046872">
    <property type="term" value="F:metal ion binding"/>
    <property type="evidence" value="ECO:0007669"/>
    <property type="project" value="UniProtKB-KW"/>
</dbReference>
<dbReference type="InterPro" id="IPR018303">
    <property type="entry name" value="ATPase_P-typ_P_site"/>
</dbReference>
<feature type="domain" description="Guanylate cyclase" evidence="19">
    <location>
        <begin position="3741"/>
        <end position="3875"/>
    </location>
</feature>
<dbReference type="SUPFAM" id="SSF81665">
    <property type="entry name" value="Calcium ATPase, transmembrane domain M"/>
    <property type="match status" value="1"/>
</dbReference>
<dbReference type="Gene3D" id="3.30.70.1230">
    <property type="entry name" value="Nucleotide cyclase"/>
    <property type="match status" value="2"/>
</dbReference>
<dbReference type="RefSeq" id="XP_028543739.1">
    <property type="nucleotide sequence ID" value="XM_028687938.1"/>
</dbReference>
<sequence>MIDRKKSHDKINNGYKGKFSDKLLTNNGNMKNQNFNENKQQNDFTTAEAAWMEKKQKLYKDANNQPLWDFRKIQINPTDVDELVSFPTNKITSNKYGTYSFLFKSIYEQFLRLPNIWFLLISLLEFMPALQNLTNYMYYSKHYSIYLLICFICVSIIKNVYEDSRRSNIDSQINNRLCHIVDGSNNQLKAVRWMDLTVGTIIRLIENEQVPADILLLSCNNNEGLVYIGTSLINGETNLNKKCCVKETRNETSIYGICHIKGRIICEKPNSNMESFNGSLKLDAHPRATSLSINNVVFKGSYIKNTDYIFGVIIYTGIDTKMMKNIFKNTYKSGYVNKELNTYTIFTLLFSLIVVFISVLCKWTEDEKFKNGTHFLLITEKDSLFESIIKYILLYANIIPISILITIDLISILQSMLIENDNRISTFENDLSEYSIMDENDEYDTLSIIKSCNFFRKYTYFLNNFSRRNFTKNKIAAANTDANSENRKSFISTFDKLRVLKSYFHNRNSLMSTKANSNAVYNRSSIAESDNIQQKNVDTTYNFTKEKNVLLKKNKSINFETNISRNHISYNKYVKSASSAMVSNREYIMRDKYSVNLSNKGLQRAVGTNYRIDGRTPYLTDDVTDGISEIGPYAPSNYSNNNKGILVNNKNTTKDGRNIFHTLFPFLQKGKKGIKTTYSAKKVDKTKNIGKCYFPDARFVSNDDEYGWGICLNSNMHGDLGNVDFIFTDKTGTLTNNSMSFNMCSIGGRTYGERRMSKKEKSRKGKDVNQNPMYFYDSDNNDINSVYNNNSVYNSHGDHDNSNHGNGNSFYKKRKSEDVFAKKISFAANVYNESFSECGKAQESKSKKKNRHFSRGNTTCEYQPHYTCEKDNIQSIDHNNLDEESNVFPNYKSSYFWHYRSKSVNRKNSGNSLKKSSTLRNSSRFSSSLSSMSSSCSSSLTSSSCLSSDSYSQSSAYSSDISNSFNSSFMYSSSNNDKYEMNNDLDNTRSYSELREEKNDKNHLQDETKNDDIDKDKCNDNEKYPNQSRYGFYFFDKNYQNYLMQQKCCRPKKFRINMNPESIKSRCDFKDKRIYEDLNSDTWRGYYIDEFFKCITLCHAVVPFIQFDFIRNKNLSHYASRSSKGASQYQERYNNTPKGSSNDVVKSKNESNVQTSIDYDCEEELDDEDLEDKDGGSKLEKCQKKWTYENLENAKGRTSSNANQTVVNTKKRSELNLYNYNTMKNLKGKNEKTRNNIKFKFLFSKNYRKNKKSFTSRISSETFKGVEKKHSNRWNRYLHMKKSKNLLSNEKNSRKSESVYISNRISVVSFKQISKEKLLTLSSSSSIQNSNGRNGRGGGGEKKCKTKTCNLKERSTEVTSFFTEKGDFNNATNTNNPSYDERRISKKLEERNTIHQSYFDLDKCRDIKMGDNYTSESYTYWDAIKYQSSSLDEECLIYTSNYIGYRLILRNQNTMCVEIDGNLHKWTIIGVNEFTNKRGRMSVVVKPEYMQSGSILYVKGSDTSILSLLNLKYSKFLEKKKKKRKRRKQNSEKRTTKVNQSNNDGIKQRKGDKLYTNNEKRDNEEQHKNNEDCDNPQSEFCNQSVCYKNENMGYSYSEQYDANSEHPGGDINDIHLYPEYNMKNSNWKYIERYRHLEKQLRKFSVKGLRTMVFAFKYLNEHETAKYKKMYDDARMSIYNKEERLEKVAETVETDLTYLGITGVKDRLQKNVSKTIEILSQSGIRIWMLTGDNVEYSLHISFLCKFLNSHTKIFHAMLENTNYKKLKREGKALYELFQLEKEDKKPHEKLCLLINGKNLQNFLNHTDLQTHFLNMACTSDVVIACRITARQKAFLVQLIKHRLTPTPNTLAIGDGANDIAMLQEANIGVSIMTPDCIISAGYSDYCIKKFCYLRKLLLIYGSKHLYTISIILYWNFFKNIILILPVFFYQAYASWSCVKIYPELLYTFFNIFWIFIPIIYYIFLQHNLNYDILYNIPLFYALSRRKYNMSMLKFFPWVIEAIFYSVIVFFFAYTALKENSHLSNGEVVTISTFGNICFLGCFLISILRLFMEGSLWSPSILITCLGFCLFVFFPSIVFISFAYLSNDYIREVFRQTFLWTPLYILLILWFTTCIICYIFINFIKAAMFPDIYNVVNHWLFEQYQEKRNKHKYVYFLSKQKKFLNLKKFGRKIKHRFKKLVCKKYKFNSSTNDLNREQKLKGNVKNYLNKQPNMDISYLSSKAFNKSLDSKFDHHAYETNVDSLDYNDDTHFDEEKSYAGARVSLCEQTIHGMEYFSQSEDDEYEKQGYREDRRNMINGHNKNSVDNPNELEIKETQYKRHEQSEGEEKINTWKQAKEIGKFRLKEKNKSEYETMGDAPKNRKGQIEEYKASKEDPKKDPKKDSNNEMVNKLGKGNATRAEKVDVFQKKSKKENLVTSNTGKNEIMFKNIRKESTHSYKEHGNENKDKKDVIIKNGKIKNVERDLSSSNIMDYKNEPTCNSTVISEHNDQMEDSELLYSPSDEYAESSVSRIDESLMSEMKNCLNPLKNTFLVDLLPQGKRFQINEDHVFFKNNEKMEHIPEPLDVNKRNYHIIQNNAEFYDNESTSEFSYTSTDSLNDYNDKKKKQNENSQKEIVKVSSLINRFTLAFKDMQLESGFQVHKKNKFYKIFTPWYRFIFILLGIFFLYIWKLESSLRKYWNVSSNASTDLFVLILSLLLELVLIAATVTTFLQKIFIENFNKIISAVVIIIITHHVVTYSITHIDGVFQAVLFPLYTFVILRLPFVNAVLCNIIFLSLFIIRFEGDHFLDKKGLAHYIPLFIGVDVFVGFVGYRLEYNQRKNFLLEYSVESSRRKQREILNTMLPPFVVDEMIYSELNEEGIPTSLKAEDIETVTVIFCDIYEFQNIVASIEPTRLVEVLDRLFLCFDKCTEQFNCTKIETVFETYLAACGLVKKEGNDSKENNGQQDAHDSIDFALSILQVSSHIKYEKTKHMFKESNSYDNGLGDNIYEKKKSMGNTYKGETIELEEGLNAETGIGVNVLSGSKDTESRPTRIRVKIGINSGRIIAGVVGSKKPQYALFGDTVNTASRMKTTGKPDYIHISEATYNLVKDDKTLIYEKKETEIKGKGNMTTYLLTSVIGLNYPFLGDALDEKNHFLSEFYADSNEISNNISLDPKQNILGCYSNQINQNNEYTINDTIYNDEKSFNNSDNDTNKDYVNLKDLSLHDLPTEHIRDVNTHYYEIIKLRNLKIGTAVGHQLKHKDIFNMTFLNNGMNNETTTNFNPYIESSKDLDDIKELDVKMNKLSLSDSLYYLNENLIKKDQENDNHHPIKSDTQELTEHHSKQHMRNTMMQFNKEFQNSNEDDYKNIELCTSKCNSCGDNYCIPNNCINYDHVNHVSYHKMLSNIRKNYLKNIRNDAKKDVDRNEEQGGIGLKRNLLSPSNIFSYCSKIFTFFGRKKKRERQECYSKSRKVDNYRTEQQVDEKETKSKSVMSLNREWIFLKFSDKNLEAKYRAHFYSNKSNINSIEQALIIFLVTFVMQTLISSTVSIVFVDHKLATQTLEVNYFAYWSVRSLYTYFGFILWLLFHYRTRPEVSSLLNVKWMIFFLNLLFISAACIFSIAYLWAISERDQTTSYTIWMTNDTIEFFFYLVILHHNTGMLFQTCILVDLLFITMSLTFISTSVVKTLTTDSTIMLIPWYVTFNLISTYCKESIDRRTFYANESAKKTENRATELLNDMLPKNVLDEFQQDRLKLAYTHDRLTFLFADICGFTSWANGVDASEVLTLLQKLFAKFDNDSTKYGLYKLCTIGDAYVAISEPVTEDNQDYDPVDGTERVLEMAYSMIRIIKEIREKLSIPNLNMRIGLHYGSCVGGVIGSGRLRYDLWGIDVLTGNLMESNGIPGKINVSETLKNFLLQQFKNRFIFKPHTTVRVIYKDVKSFIITDKKEIDASNNSQNLHNRGYLLNRKIKRPNHLDANLLFGGRKRSSFNSSMCNSNSFDNTQSAKKDLYYINMNDAESNF</sequence>
<dbReference type="SUPFAM" id="SSF55073">
    <property type="entry name" value="Nucleotide cyclase"/>
    <property type="match status" value="2"/>
</dbReference>
<dbReference type="Pfam" id="PF00211">
    <property type="entry name" value="Guanylate_cyc"/>
    <property type="match status" value="2"/>
</dbReference>
<dbReference type="GO" id="GO:0035556">
    <property type="term" value="P:intracellular signal transduction"/>
    <property type="evidence" value="ECO:0007669"/>
    <property type="project" value="InterPro"/>
</dbReference>
<feature type="transmembrane region" description="Helical" evidence="18">
    <location>
        <begin position="2750"/>
        <end position="2778"/>
    </location>
</feature>
<evidence type="ECO:0000256" key="12">
    <source>
        <dbReference type="ARBA" id="ARBA00023239"/>
    </source>
</evidence>
<accession>A0A1Y1JFV5</accession>
<dbReference type="Pfam" id="PF16209">
    <property type="entry name" value="PhoLip_ATPase_N"/>
    <property type="match status" value="1"/>
</dbReference>
<dbReference type="PANTHER" id="PTHR24092">
    <property type="entry name" value="PROBABLE PHOSPHOLIPID-TRANSPORTING ATPASE"/>
    <property type="match status" value="1"/>
</dbReference>
<keyword evidence="6" id="KW-1003">Cell membrane</keyword>
<organism evidence="20 21">
    <name type="scientific">Plasmodium gonderi</name>
    <dbReference type="NCBI Taxonomy" id="77519"/>
    <lineage>
        <taxon>Eukaryota</taxon>
        <taxon>Sar</taxon>
        <taxon>Alveolata</taxon>
        <taxon>Apicomplexa</taxon>
        <taxon>Aconoidasida</taxon>
        <taxon>Haemosporida</taxon>
        <taxon>Plasmodiidae</taxon>
        <taxon>Plasmodium</taxon>
        <taxon>Plasmodium (Plasmodium)</taxon>
    </lineage>
</organism>
<keyword evidence="9" id="KW-0460">Magnesium</keyword>
<feature type="transmembrane region" description="Helical" evidence="18">
    <location>
        <begin position="2058"/>
        <end position="2083"/>
    </location>
</feature>
<dbReference type="Proteomes" id="UP000195521">
    <property type="component" value="Unassembled WGS sequence"/>
</dbReference>
<dbReference type="OMA" id="CIPNLNM"/>
<evidence type="ECO:0000256" key="10">
    <source>
        <dbReference type="ARBA" id="ARBA00022989"/>
    </source>
</evidence>
<feature type="region of interest" description="Disordered" evidence="17">
    <location>
        <begin position="3301"/>
        <end position="3320"/>
    </location>
</feature>
<dbReference type="SMART" id="SM00044">
    <property type="entry name" value="CYCc"/>
    <property type="match status" value="2"/>
</dbReference>
<feature type="transmembrane region" description="Helical" evidence="18">
    <location>
        <begin position="3544"/>
        <end position="3565"/>
    </location>
</feature>
<feature type="region of interest" description="Disordered" evidence="17">
    <location>
        <begin position="1519"/>
        <end position="1575"/>
    </location>
</feature>